<dbReference type="InterPro" id="IPR016024">
    <property type="entry name" value="ARM-type_fold"/>
</dbReference>
<feature type="region of interest" description="Disordered" evidence="1">
    <location>
        <begin position="1099"/>
        <end position="1129"/>
    </location>
</feature>
<dbReference type="GO" id="GO:0005261">
    <property type="term" value="F:monoatomic cation channel activity"/>
    <property type="evidence" value="ECO:0007669"/>
    <property type="project" value="TreeGrafter"/>
</dbReference>
<dbReference type="InterPro" id="IPR045852">
    <property type="entry name" value="UNC80_central"/>
</dbReference>
<keyword evidence="5" id="KW-1185">Reference proteome</keyword>
<dbReference type="EMBL" id="CCBP010000096">
    <property type="protein sequence ID" value="CDO70971.1"/>
    <property type="molecule type" value="Genomic_DNA"/>
</dbReference>
<dbReference type="PANTHER" id="PTHR31781">
    <property type="entry name" value="UNC80"/>
    <property type="match status" value="1"/>
</dbReference>
<accession>A0A060S9S1</accession>
<feature type="region of interest" description="Disordered" evidence="1">
    <location>
        <begin position="66"/>
        <end position="200"/>
    </location>
</feature>
<gene>
    <name evidence="4" type="ORF">BN946_scf184830.g2</name>
</gene>
<dbReference type="InterPro" id="IPR046460">
    <property type="entry name" value="UNC80_C"/>
</dbReference>
<feature type="region of interest" description="Disordered" evidence="1">
    <location>
        <begin position="256"/>
        <end position="278"/>
    </location>
</feature>
<feature type="compositionally biased region" description="Polar residues" evidence="1">
    <location>
        <begin position="116"/>
        <end position="131"/>
    </location>
</feature>
<dbReference type="PANTHER" id="PTHR31781:SF1">
    <property type="entry name" value="PROTEIN UNC-80 HOMOLOG"/>
    <property type="match status" value="1"/>
</dbReference>
<evidence type="ECO:0000256" key="1">
    <source>
        <dbReference type="SAM" id="MobiDB-lite"/>
    </source>
</evidence>
<dbReference type="Pfam" id="PF19424">
    <property type="entry name" value="UNC80"/>
    <property type="match status" value="1"/>
</dbReference>
<comment type="caution">
    <text evidence="4">The sequence shown here is derived from an EMBL/GenBank/DDBJ whole genome shotgun (WGS) entry which is preliminary data.</text>
</comment>
<feature type="region of interest" description="Disordered" evidence="1">
    <location>
        <begin position="2104"/>
        <end position="2127"/>
    </location>
</feature>
<feature type="compositionally biased region" description="Polar residues" evidence="1">
    <location>
        <begin position="32"/>
        <end position="43"/>
    </location>
</feature>
<organism evidence="4 5">
    <name type="scientific">Pycnoporus cinnabarinus</name>
    <name type="common">Cinnabar-red polypore</name>
    <name type="synonym">Trametes cinnabarina</name>
    <dbReference type="NCBI Taxonomy" id="5643"/>
    <lineage>
        <taxon>Eukaryota</taxon>
        <taxon>Fungi</taxon>
        <taxon>Dikarya</taxon>
        <taxon>Basidiomycota</taxon>
        <taxon>Agaricomycotina</taxon>
        <taxon>Agaricomycetes</taxon>
        <taxon>Polyporales</taxon>
        <taxon>Polyporaceae</taxon>
        <taxon>Trametes</taxon>
    </lineage>
</organism>
<feature type="compositionally biased region" description="Pro residues" evidence="1">
    <location>
        <begin position="1110"/>
        <end position="1122"/>
    </location>
</feature>
<dbReference type="SUPFAM" id="SSF48371">
    <property type="entry name" value="ARM repeat"/>
    <property type="match status" value="2"/>
</dbReference>
<dbReference type="Pfam" id="PF20262">
    <property type="entry name" value="UNC80_C"/>
    <property type="match status" value="1"/>
</dbReference>
<feature type="domain" description="Protein UNC80 central region" evidence="2">
    <location>
        <begin position="881"/>
        <end position="1030"/>
    </location>
</feature>
<evidence type="ECO:0000259" key="3">
    <source>
        <dbReference type="Pfam" id="PF20262"/>
    </source>
</evidence>
<evidence type="ECO:0000313" key="5">
    <source>
        <dbReference type="Proteomes" id="UP000029665"/>
    </source>
</evidence>
<dbReference type="HOGENOM" id="CLU_001075_0_0_1"/>
<feature type="compositionally biased region" description="Low complexity" evidence="1">
    <location>
        <begin position="151"/>
        <end position="161"/>
    </location>
</feature>
<dbReference type="OMA" id="SRTCPHH"/>
<dbReference type="Proteomes" id="UP000029665">
    <property type="component" value="Unassembled WGS sequence"/>
</dbReference>
<evidence type="ECO:0000313" key="4">
    <source>
        <dbReference type="EMBL" id="CDO70971.1"/>
    </source>
</evidence>
<dbReference type="GO" id="GO:0055080">
    <property type="term" value="P:monoatomic cation homeostasis"/>
    <property type="evidence" value="ECO:0007669"/>
    <property type="project" value="TreeGrafter"/>
</dbReference>
<dbReference type="GO" id="GO:0034703">
    <property type="term" value="C:cation channel complex"/>
    <property type="evidence" value="ECO:0007669"/>
    <property type="project" value="TreeGrafter"/>
</dbReference>
<proteinExistence type="predicted"/>
<feature type="region of interest" description="Disordered" evidence="1">
    <location>
        <begin position="1"/>
        <end position="51"/>
    </location>
</feature>
<sequence length="2127" mass="234401">MSTGGKKPSGSRPLPKRLFSFDSLRKQRTNSESDTASISSGTSHWRKRSNASSNLLALAEKVEEGGDPFADALGDAWTEKGIVQSPKDEGDSPLGSGELTARPGGRFGRGKVPSLDLSNTLTPPATPSSDANVPPSPSRRRWDTIRSHVMPSSSSTRSATPPSVPIPPADESSAPSTPRPSTPRGVRFGATTKKSMRQVVDQARDVVHDETRRLAEDLRKACYATRFGDLSTQTKPEREPTTQNTIGSTLHLPFLASSSSSQSAGGHARQPTGGLKRPQSVASLNWTLHSGPTVTHITRILLSSPSANRPRWLPYETQVLSALLIPFLGPRNAEPVGEEQNIATDTFEFIIKSWRTPSSETEMDRITWCCEAAAVPSPARTRILGALSQLLFSRERTFLAETPDLLQTLLQSLFTLLAALRSSPESSAEARSVAGFIAAIKVGQSGTPLPQALEKEYGVRYKGDSDQMVRDIIVAESIIGCLEIGSEASRRWMLHHLLEEYWSSLSSVVLTPLLTTMTWRKLKSFMNASITLLSSALSHARTAVEDADMIIHLLRTRILPEVEAMQDDAFGVVSEIRSNVVRLVLELLCVRGCADREYLMVYLCHWFQDGGSWKQSVEKSLHDFLGKTEWSIILRVVPILIEELPEDVRTSLIPSLLPPLTERLMADPPEYPCAPLTDFLESIAATSPKAFFKPLFTCAASVKELTIANQLCGLYAIARFYPALWTHDAEMMSVALMIDPKATRAATRESGGAVTKGKARFGQLILVVELIHHLKQVRQTRDPALEQNTLVPASQRLLFSALFRECRLLTRSLKPAAWLPSVVNWNAAYSFHGASDLEEEEDEEEILATLNKVQALYEQAKVGIGSGGKRRTTFVTSPTPDPQQPKRTSKGGVEDASQETFGDRILFLRSLVEKQESTGLELLVTVSGLLASVDYVRLAPVLWYKHLGDTATHVVAPTCFLIMQCAERIPDEFTSLISDDLKNSDAAVRRNAVERLSTISSWRFQLLSQEVILDRTYRRPFKLTRPPILFVPTDIGTSMFEIEEDPNDFKDSKGHVLPLELRRRLSEVGWAEERGEMDPKTQWIKTPVARLPTTQLDSLSSAAEGDNGPPQSPSGSPSPEPSPTRSSVRDSMIANKEAKGSQGRAKRRPVFVATMVALFPKLSEMVKDSDFVVANTAKNLMLDLMRDEPTVLSRSVFHDLSGDSSSVISAVSTLRNFIHCEAVLPPGMAHHVLNHLAGFLKSLMRQTEAVNALQSYGYVSPIIAKLAPQVSKISMRDIRRAKVDMLFIPSGALWWNDAAPAGPMFPRALDASHNPFETLPAQVIWVTMVRTAQNLLLLNMLRRNTQDVKVIRKNMSTLILPLAYDEIHPEPIPLTAYLPTKKPVRQSHHPSLTALSLTLVRSHLLLLHQVFRCTSRHLNDREELALLLDSLNRIMLAHGDDVGVVSHAMLNYLVASTRFRRLFTSGGGYTLFMPAVIKVYCDAASHPTIRAIIEFAVNRFYALHQESFIFQTCDIMSNVIALPGSDGPTISLNIFTLFSTLKRNPPLHNAEVVALSALTRVEEQEAIMVTIAERVPQAFLASVQRGPQGKNQVTVDVPDEFDSKRLGIDDLVRLFLTVIAHNPTILRAQQFLRFLLFLTPYLYHASASTRSVLRDGISALGAILLNRGGSKTKGPEGSSQVDELGPNTVSQTGLAQANLSQSSFPSDLLVMRLDYLSLVVAFTRAGGHASPLGTQRVLEIVKNTLKESRASVSKVATFLADYMRAALIRPTHPELKHVVTLLTDVAPIISSYCSEVDFSGVFDVIATLASDTVFANQPAFSRVVVSQYCSAGLEACEVAASANVLFLLAIRGSLINLLDKALLLVGADAVDELEKREATYEFLSGVILPLVLRMKTSIEIASDSQWAEKWRRDVYAKAWSRLLVYVLAVIQRAEFTRSESSRTSLSSIDRRRSTDSRTTVSTLDPKPAMALVVALQILKIIITRAEHDLSAALPGIWGHIGSVLRETLADGDASFAIPTRGGYSEPPSPTHSPQSAHFHIPDENPFLTPSMGHSLSTTRAQKRPRIIDYMTWSLIEWLCLRRNPLALQMRIFETKDLIEEWREDGGPDMADDSGILVDVEEPRSGQA</sequence>
<dbReference type="STRING" id="5643.A0A060S9S1"/>
<reference evidence="4" key="1">
    <citation type="submission" date="2014-01" db="EMBL/GenBank/DDBJ databases">
        <title>The genome of the white-rot fungus Pycnoporus cinnabarinus: a basidiomycete model with a versatile arsenal for lignocellulosic biomass breakdown.</title>
        <authorList>
            <person name="Levasseur A."/>
            <person name="Lomascolo A."/>
            <person name="Ruiz-Duenas F.J."/>
            <person name="Uzan E."/>
            <person name="Piumi F."/>
            <person name="Kues U."/>
            <person name="Ram A.F.J."/>
            <person name="Murat C."/>
            <person name="Haon M."/>
            <person name="Benoit I."/>
            <person name="Arfi Y."/>
            <person name="Chevret D."/>
            <person name="Drula E."/>
            <person name="Kwon M.J."/>
            <person name="Gouret P."/>
            <person name="Lesage-Meessen L."/>
            <person name="Lombard V."/>
            <person name="Mariette J."/>
            <person name="Noirot C."/>
            <person name="Park J."/>
            <person name="Patyshakuliyeva A."/>
            <person name="Wieneger R.A.B."/>
            <person name="Wosten H.A.B."/>
            <person name="Martin F."/>
            <person name="Coutinho P.M."/>
            <person name="de Vries R."/>
            <person name="Martinez A.T."/>
            <person name="Klopp C."/>
            <person name="Pontarotti P."/>
            <person name="Henrissat B."/>
            <person name="Record E."/>
        </authorList>
    </citation>
    <scope>NUCLEOTIDE SEQUENCE [LARGE SCALE GENOMIC DNA]</scope>
    <source>
        <strain evidence="4">BRFM137</strain>
    </source>
</reference>
<protein>
    <submittedName>
        <fullName evidence="4">Uncharacterized protein</fullName>
    </submittedName>
</protein>
<evidence type="ECO:0000259" key="2">
    <source>
        <dbReference type="Pfam" id="PF19424"/>
    </source>
</evidence>
<name>A0A060S9S1_PYCCI</name>
<dbReference type="OrthoDB" id="5584001at2759"/>
<feature type="region of interest" description="Disordered" evidence="1">
    <location>
        <begin position="868"/>
        <end position="897"/>
    </location>
</feature>
<feature type="domain" description="Protein UNC80 C-terminal" evidence="3">
    <location>
        <begin position="1405"/>
        <end position="1521"/>
    </location>
</feature>